<evidence type="ECO:0000313" key="3">
    <source>
        <dbReference type="EMBL" id="MEO1771291.1"/>
    </source>
</evidence>
<dbReference type="InterPro" id="IPR052173">
    <property type="entry name" value="Beta-lactam_resp_regulator"/>
</dbReference>
<feature type="transmembrane region" description="Helical" evidence="1">
    <location>
        <begin position="178"/>
        <end position="201"/>
    </location>
</feature>
<reference evidence="3 4" key="1">
    <citation type="submission" date="2021-03" db="EMBL/GenBank/DDBJ databases">
        <authorList>
            <person name="Gilmore M.S."/>
            <person name="Schwartzman J."/>
            <person name="Van Tyne D."/>
            <person name="Martin M."/>
            <person name="Earl A.M."/>
            <person name="Manson A.L."/>
            <person name="Straub T."/>
            <person name="Salamzade R."/>
            <person name="Saavedra J."/>
            <person name="Lebreton F."/>
            <person name="Prichula J."/>
            <person name="Schaufler K."/>
            <person name="Gaca A."/>
            <person name="Sgardioli B."/>
            <person name="Wagenaar J."/>
            <person name="Strong T."/>
        </authorList>
    </citation>
    <scope>NUCLEOTIDE SEQUENCE [LARGE SCALE GENOMIC DNA]</scope>
    <source>
        <strain evidence="3 4">665A</strain>
    </source>
</reference>
<proteinExistence type="predicted"/>
<sequence length="417" mass="47901">MMAMFLVLVHFCQQRYSPRFFYYLSVVLLLGFAIPFRVKLHPFWGGKTVTPSKVVSFQETIATAVQQNTVLESSRWFSVVELVFMIWLMVAVTILIYYAVQHVKFTRTLTRWIESDEQLFSELIIPTDLKIARCKCIASPMLVQLDQPTILLPNETYSPDELAMIIQHEQVHFLRKDWLLRGFMLFAVALHWFNPFIYALARQMTKWCEISCDEKVTKNLSQAERYKYANIILRTVRRQSKQSMLSTLLSSSKREMKQRLSFIVESKKSAYSRSFLVGCLVFVICGTTTVSIPANGATNFEPDAKAKAEMKAALSEKFSNEFKDVDFAGMEISYDKKGEPIVSDPAAEVKNSGVFVKTKKQHTGFYSDSSCDKASLYFQVKKDSTVEVIDGSYYYKVAKVQYAGKTGYMKKKNFSFK</sequence>
<comment type="caution">
    <text evidence="3">The sequence shown here is derived from an EMBL/GenBank/DDBJ whole genome shotgun (WGS) entry which is preliminary data.</text>
</comment>
<feature type="domain" description="Peptidase M56" evidence="2">
    <location>
        <begin position="6"/>
        <end position="263"/>
    </location>
</feature>
<dbReference type="EMBL" id="JAFREL020000002">
    <property type="protein sequence ID" value="MEO1771291.1"/>
    <property type="molecule type" value="Genomic_DNA"/>
</dbReference>
<organism evidence="3 4">
    <name type="scientific">Candidatus Enterococcus ferrettii</name>
    <dbReference type="NCBI Taxonomy" id="2815324"/>
    <lineage>
        <taxon>Bacteria</taxon>
        <taxon>Bacillati</taxon>
        <taxon>Bacillota</taxon>
        <taxon>Bacilli</taxon>
        <taxon>Lactobacillales</taxon>
        <taxon>Enterococcaceae</taxon>
        <taxon>Enterococcus</taxon>
    </lineage>
</organism>
<keyword evidence="1" id="KW-0812">Transmembrane</keyword>
<accession>A0ABV0ERQ1</accession>
<keyword evidence="1" id="KW-1133">Transmembrane helix</keyword>
<gene>
    <name evidence="3" type="ORF">JZO67_003271</name>
</gene>
<keyword evidence="4" id="KW-1185">Reference proteome</keyword>
<dbReference type="InterPro" id="IPR008756">
    <property type="entry name" value="Peptidase_M56"/>
</dbReference>
<dbReference type="PANTHER" id="PTHR34978">
    <property type="entry name" value="POSSIBLE SENSOR-TRANSDUCER PROTEIN BLAR"/>
    <property type="match status" value="1"/>
</dbReference>
<protein>
    <recommendedName>
        <fullName evidence="2">Peptidase M56 domain-containing protein</fullName>
    </recommendedName>
</protein>
<evidence type="ECO:0000313" key="4">
    <source>
        <dbReference type="Proteomes" id="UP000664357"/>
    </source>
</evidence>
<feature type="transmembrane region" description="Helical" evidence="1">
    <location>
        <begin position="20"/>
        <end position="38"/>
    </location>
</feature>
<dbReference type="CDD" id="cd07341">
    <property type="entry name" value="M56_BlaR1_MecR1_like"/>
    <property type="match status" value="1"/>
</dbReference>
<keyword evidence="1" id="KW-0472">Membrane</keyword>
<evidence type="ECO:0000259" key="2">
    <source>
        <dbReference type="Pfam" id="PF05569"/>
    </source>
</evidence>
<name>A0ABV0ERQ1_9ENTE</name>
<feature type="transmembrane region" description="Helical" evidence="1">
    <location>
        <begin position="76"/>
        <end position="100"/>
    </location>
</feature>
<dbReference type="Proteomes" id="UP000664357">
    <property type="component" value="Unassembled WGS sequence"/>
</dbReference>
<evidence type="ECO:0000256" key="1">
    <source>
        <dbReference type="SAM" id="Phobius"/>
    </source>
</evidence>
<dbReference type="Pfam" id="PF05569">
    <property type="entry name" value="Peptidase_M56"/>
    <property type="match status" value="1"/>
</dbReference>
<dbReference type="PANTHER" id="PTHR34978:SF3">
    <property type="entry name" value="SLR0241 PROTEIN"/>
    <property type="match status" value="1"/>
</dbReference>
<reference evidence="3 4" key="2">
    <citation type="submission" date="2024-02" db="EMBL/GenBank/DDBJ databases">
        <title>The Genome Sequence of Enterococcus sp. DIV0159.</title>
        <authorList>
            <person name="Earl A."/>
            <person name="Manson A."/>
            <person name="Gilmore M."/>
            <person name="Sanders J."/>
            <person name="Shea T."/>
            <person name="Howe W."/>
            <person name="Livny J."/>
            <person name="Cuomo C."/>
            <person name="Neafsey D."/>
            <person name="Birren B."/>
        </authorList>
    </citation>
    <scope>NUCLEOTIDE SEQUENCE [LARGE SCALE GENOMIC DNA]</scope>
    <source>
        <strain evidence="3 4">665A</strain>
    </source>
</reference>